<dbReference type="AlphaFoldDB" id="A0A835CG35"/>
<organism evidence="1 2">
    <name type="scientific">Senna tora</name>
    <dbReference type="NCBI Taxonomy" id="362788"/>
    <lineage>
        <taxon>Eukaryota</taxon>
        <taxon>Viridiplantae</taxon>
        <taxon>Streptophyta</taxon>
        <taxon>Embryophyta</taxon>
        <taxon>Tracheophyta</taxon>
        <taxon>Spermatophyta</taxon>
        <taxon>Magnoliopsida</taxon>
        <taxon>eudicotyledons</taxon>
        <taxon>Gunneridae</taxon>
        <taxon>Pentapetalae</taxon>
        <taxon>rosids</taxon>
        <taxon>fabids</taxon>
        <taxon>Fabales</taxon>
        <taxon>Fabaceae</taxon>
        <taxon>Caesalpinioideae</taxon>
        <taxon>Cassia clade</taxon>
        <taxon>Senna</taxon>
    </lineage>
</organism>
<proteinExistence type="predicted"/>
<sequence>MAAIEAKQVAAPETEKAKFVVDFDTNK</sequence>
<dbReference type="EMBL" id="JAAIUW010000002">
    <property type="protein sequence ID" value="KAF7841526.1"/>
    <property type="molecule type" value="Genomic_DNA"/>
</dbReference>
<accession>A0A835CG35</accession>
<keyword evidence="2" id="KW-1185">Reference proteome</keyword>
<evidence type="ECO:0000313" key="2">
    <source>
        <dbReference type="Proteomes" id="UP000634136"/>
    </source>
</evidence>
<protein>
    <submittedName>
        <fullName evidence="1">Uncharacterized protein</fullName>
    </submittedName>
</protein>
<name>A0A835CG35_9FABA</name>
<comment type="caution">
    <text evidence="1">The sequence shown here is derived from an EMBL/GenBank/DDBJ whole genome shotgun (WGS) entry which is preliminary data.</text>
</comment>
<reference evidence="1" key="1">
    <citation type="submission" date="2020-09" db="EMBL/GenBank/DDBJ databases">
        <title>Genome-Enabled Discovery of Anthraquinone Biosynthesis in Senna tora.</title>
        <authorList>
            <person name="Kang S.-H."/>
            <person name="Pandey R.P."/>
            <person name="Lee C.-M."/>
            <person name="Sim J.-S."/>
            <person name="Jeong J.-T."/>
            <person name="Choi B.-S."/>
            <person name="Jung M."/>
            <person name="Ginzburg D."/>
            <person name="Zhao K."/>
            <person name="Won S.Y."/>
            <person name="Oh T.-J."/>
            <person name="Yu Y."/>
            <person name="Kim N.-H."/>
            <person name="Lee O.R."/>
            <person name="Lee T.-H."/>
            <person name="Bashyal P."/>
            <person name="Kim T.-S."/>
            <person name="Lee W.-H."/>
            <person name="Kawkins C."/>
            <person name="Kim C.-K."/>
            <person name="Kim J.S."/>
            <person name="Ahn B.O."/>
            <person name="Rhee S.Y."/>
            <person name="Sohng J.K."/>
        </authorList>
    </citation>
    <scope>NUCLEOTIDE SEQUENCE</scope>
    <source>
        <tissue evidence="1">Leaf</tissue>
    </source>
</reference>
<gene>
    <name evidence="1" type="ORF">G2W53_003824</name>
</gene>
<evidence type="ECO:0000313" key="1">
    <source>
        <dbReference type="EMBL" id="KAF7841526.1"/>
    </source>
</evidence>
<dbReference type="Proteomes" id="UP000634136">
    <property type="component" value="Unassembled WGS sequence"/>
</dbReference>